<dbReference type="PANTHER" id="PTHR17985">
    <property type="entry name" value="SER/THR-RICH PROTEIN T10 IN DGCR REGION"/>
    <property type="match status" value="1"/>
</dbReference>
<dbReference type="InterPro" id="IPR008551">
    <property type="entry name" value="TANGO2"/>
</dbReference>
<evidence type="ECO:0000313" key="2">
    <source>
        <dbReference type="Proteomes" id="UP001153737"/>
    </source>
</evidence>
<dbReference type="PANTHER" id="PTHR17985:SF8">
    <property type="entry name" value="TRANSPORT AND GOLGI ORGANIZATION PROTEIN 2 HOMOLOG"/>
    <property type="match status" value="1"/>
</dbReference>
<organism evidence="1 2">
    <name type="scientific">Phaedon cochleariae</name>
    <name type="common">Mustard beetle</name>
    <dbReference type="NCBI Taxonomy" id="80249"/>
    <lineage>
        <taxon>Eukaryota</taxon>
        <taxon>Metazoa</taxon>
        <taxon>Ecdysozoa</taxon>
        <taxon>Arthropoda</taxon>
        <taxon>Hexapoda</taxon>
        <taxon>Insecta</taxon>
        <taxon>Pterygota</taxon>
        <taxon>Neoptera</taxon>
        <taxon>Endopterygota</taxon>
        <taxon>Coleoptera</taxon>
        <taxon>Polyphaga</taxon>
        <taxon>Cucujiformia</taxon>
        <taxon>Chrysomeloidea</taxon>
        <taxon>Chrysomelidae</taxon>
        <taxon>Chrysomelinae</taxon>
        <taxon>Chrysomelini</taxon>
        <taxon>Phaedon</taxon>
    </lineage>
</organism>
<dbReference type="EMBL" id="OU896717">
    <property type="protein sequence ID" value="CAH1118420.1"/>
    <property type="molecule type" value="Genomic_DNA"/>
</dbReference>
<protein>
    <submittedName>
        <fullName evidence="1">Uncharacterized protein</fullName>
    </submittedName>
</protein>
<dbReference type="GO" id="GO:0007030">
    <property type="term" value="P:Golgi organization"/>
    <property type="evidence" value="ECO:0007669"/>
    <property type="project" value="TreeGrafter"/>
</dbReference>
<gene>
    <name evidence="1" type="ORF">PHAECO_LOCUS2548</name>
</gene>
<dbReference type="AlphaFoldDB" id="A0A9P0DF11"/>
<name>A0A9P0DF11_PHACE</name>
<dbReference type="Pfam" id="PF05742">
    <property type="entry name" value="TANGO2"/>
    <property type="match status" value="1"/>
</dbReference>
<reference evidence="1" key="2">
    <citation type="submission" date="2022-10" db="EMBL/GenBank/DDBJ databases">
        <authorList>
            <consortium name="ENA_rothamsted_submissions"/>
            <consortium name="culmorum"/>
            <person name="King R."/>
        </authorList>
    </citation>
    <scope>NUCLEOTIDE SEQUENCE</scope>
</reference>
<proteinExistence type="predicted"/>
<dbReference type="Proteomes" id="UP001153737">
    <property type="component" value="Chromosome 11"/>
</dbReference>
<reference evidence="1" key="1">
    <citation type="submission" date="2022-01" db="EMBL/GenBank/DDBJ databases">
        <authorList>
            <person name="King R."/>
        </authorList>
    </citation>
    <scope>NUCLEOTIDE SEQUENCE</scope>
</reference>
<keyword evidence="2" id="KW-1185">Reference proteome</keyword>
<dbReference type="GO" id="GO:0009306">
    <property type="term" value="P:protein secretion"/>
    <property type="evidence" value="ECO:0007669"/>
    <property type="project" value="TreeGrafter"/>
</dbReference>
<dbReference type="OrthoDB" id="191601at2759"/>
<evidence type="ECO:0000313" key="1">
    <source>
        <dbReference type="EMBL" id="CAH1118420.1"/>
    </source>
</evidence>
<sequence length="275" mass="31731">MCILFLHVDPDPKEGDYRLVIATNRDEFYRRPAQPAFKDEWNIIAGRDLEKGKEGGMWLGFRSSDQENGKGKKHRFSCLLNVTGAISENACGRGFIVSDYLKSQKEFPQYAKQLNEKTHSGFNFVAVELSKDDTTVFHHSNLPQSVSIYPGKQTLAFGNSPIYSPYTKVLIGRYQFLDILAKGLNKDELEKELIELLRDRTRHLPDLELHKRKPEAHEPLSSIFIEIDPPGYGTRTHTVILIDYNWNLEFIEYTMEEPINISNPKWNVTRIKSRL</sequence>
<accession>A0A9P0DF11</accession>
<dbReference type="GO" id="GO:0005794">
    <property type="term" value="C:Golgi apparatus"/>
    <property type="evidence" value="ECO:0007669"/>
    <property type="project" value="TreeGrafter"/>
</dbReference>